<comment type="caution">
    <text evidence="1">The sequence shown here is derived from an EMBL/GenBank/DDBJ whole genome shotgun (WGS) entry which is preliminary data.</text>
</comment>
<name>A0A316HHU3_9SPHI</name>
<organism evidence="1 2">
    <name type="scientific">Mucilaginibacter oryzae</name>
    <dbReference type="NCBI Taxonomy" id="468058"/>
    <lineage>
        <taxon>Bacteria</taxon>
        <taxon>Pseudomonadati</taxon>
        <taxon>Bacteroidota</taxon>
        <taxon>Sphingobacteriia</taxon>
        <taxon>Sphingobacteriales</taxon>
        <taxon>Sphingobacteriaceae</taxon>
        <taxon>Mucilaginibacter</taxon>
    </lineage>
</organism>
<dbReference type="AlphaFoldDB" id="A0A316HHU3"/>
<dbReference type="EMBL" id="QGHA01000001">
    <property type="protein sequence ID" value="PWK79937.1"/>
    <property type="molecule type" value="Genomic_DNA"/>
</dbReference>
<evidence type="ECO:0000313" key="1">
    <source>
        <dbReference type="EMBL" id="PWK79937.1"/>
    </source>
</evidence>
<evidence type="ECO:0000313" key="2">
    <source>
        <dbReference type="Proteomes" id="UP000245678"/>
    </source>
</evidence>
<gene>
    <name evidence="1" type="ORF">LX99_00398</name>
</gene>
<dbReference type="Proteomes" id="UP000245678">
    <property type="component" value="Unassembled WGS sequence"/>
</dbReference>
<keyword evidence="2" id="KW-1185">Reference proteome</keyword>
<dbReference type="RefSeq" id="WP_109605933.1">
    <property type="nucleotide sequence ID" value="NZ_QGHA01000001.1"/>
</dbReference>
<protein>
    <recommendedName>
        <fullName evidence="3">DUF2281 domain-containing protein</fullName>
    </recommendedName>
</protein>
<evidence type="ECO:0008006" key="3">
    <source>
        <dbReference type="Google" id="ProtNLM"/>
    </source>
</evidence>
<accession>A0A316HHU3</accession>
<reference evidence="1 2" key="1">
    <citation type="submission" date="2018-05" db="EMBL/GenBank/DDBJ databases">
        <title>Genomic Encyclopedia of Archaeal and Bacterial Type Strains, Phase II (KMG-II): from individual species to whole genera.</title>
        <authorList>
            <person name="Goeker M."/>
        </authorList>
    </citation>
    <scope>NUCLEOTIDE SEQUENCE [LARGE SCALE GENOMIC DNA]</scope>
    <source>
        <strain evidence="1 2">DSM 19975</strain>
    </source>
</reference>
<sequence>MTTTELKTEINKTLENIPEEALNDVLLYLQHLQAKAPSDIKLTSHLRQILTEDAELLEKLAQ</sequence>
<proteinExistence type="predicted"/>